<dbReference type="Proteomes" id="UP000886780">
    <property type="component" value="Unassembled WGS sequence"/>
</dbReference>
<gene>
    <name evidence="1" type="ORF">IAA28_01415</name>
</gene>
<dbReference type="InterPro" id="IPR029035">
    <property type="entry name" value="DHS-like_NAD/FAD-binding_dom"/>
</dbReference>
<comment type="caution">
    <text evidence="1">The sequence shown here is derived from an EMBL/GenBank/DDBJ whole genome shotgun (WGS) entry which is preliminary data.</text>
</comment>
<evidence type="ECO:0000313" key="1">
    <source>
        <dbReference type="EMBL" id="HIX51445.1"/>
    </source>
</evidence>
<reference evidence="1" key="1">
    <citation type="journal article" date="2021" name="PeerJ">
        <title>Extensive microbial diversity within the chicken gut microbiome revealed by metagenomics and culture.</title>
        <authorList>
            <person name="Gilroy R."/>
            <person name="Ravi A."/>
            <person name="Getino M."/>
            <person name="Pursley I."/>
            <person name="Horton D.L."/>
            <person name="Alikhan N.F."/>
            <person name="Baker D."/>
            <person name="Gharbi K."/>
            <person name="Hall N."/>
            <person name="Watson M."/>
            <person name="Adriaenssens E.M."/>
            <person name="Foster-Nyarko E."/>
            <person name="Jarju S."/>
            <person name="Secka A."/>
            <person name="Antonio M."/>
            <person name="Oren A."/>
            <person name="Chaudhuri R.R."/>
            <person name="La Ragione R."/>
            <person name="Hildebrand F."/>
            <person name="Pallen M.J."/>
        </authorList>
    </citation>
    <scope>NUCLEOTIDE SEQUENCE</scope>
    <source>
        <strain evidence="1">ChiGjej4B4-12881</strain>
    </source>
</reference>
<protein>
    <recommendedName>
        <fullName evidence="3">NAD-dependent protein deacetylase, SIR2 family</fullName>
    </recommendedName>
</protein>
<dbReference type="AlphaFoldDB" id="A0A9D2AVH6"/>
<organism evidence="1 2">
    <name type="scientific">Candidatus Lachnoclostridium stercoripullorum</name>
    <dbReference type="NCBI Taxonomy" id="2838635"/>
    <lineage>
        <taxon>Bacteria</taxon>
        <taxon>Bacillati</taxon>
        <taxon>Bacillota</taxon>
        <taxon>Clostridia</taxon>
        <taxon>Lachnospirales</taxon>
        <taxon>Lachnospiraceae</taxon>
    </lineage>
</organism>
<dbReference type="EMBL" id="DXEU01000025">
    <property type="protein sequence ID" value="HIX51445.1"/>
    <property type="molecule type" value="Genomic_DNA"/>
</dbReference>
<sequence>MADKVQTTGEVLLSRVGEAQKVLVGLGAEWNSQAGEDLKPAYEALAKLLAGKDYFIVTVNVDGEIFHSSLDGERITAPCGNLHWFQCQAACTSDIWEEGEVPEGVCPHCGAPLIPNTVGAEHYIEEGYLISWRKYTAWLAQTLNRKLEVLELGAGMHMRELQVIRWPLEKTVFFNKKAHMYRINREFPQISDEIGEKAEAVRENSVEFVKNLC</sequence>
<dbReference type="Gene3D" id="3.40.50.1220">
    <property type="entry name" value="TPP-binding domain"/>
    <property type="match status" value="1"/>
</dbReference>
<evidence type="ECO:0000313" key="2">
    <source>
        <dbReference type="Proteomes" id="UP000886780"/>
    </source>
</evidence>
<name>A0A9D2AVH6_9FIRM</name>
<reference evidence="1" key="2">
    <citation type="submission" date="2021-04" db="EMBL/GenBank/DDBJ databases">
        <authorList>
            <person name="Gilroy R."/>
        </authorList>
    </citation>
    <scope>NUCLEOTIDE SEQUENCE</scope>
    <source>
        <strain evidence="1">ChiGjej4B4-12881</strain>
    </source>
</reference>
<accession>A0A9D2AVH6</accession>
<evidence type="ECO:0008006" key="3">
    <source>
        <dbReference type="Google" id="ProtNLM"/>
    </source>
</evidence>
<proteinExistence type="predicted"/>
<dbReference type="SUPFAM" id="SSF52467">
    <property type="entry name" value="DHS-like NAD/FAD-binding domain"/>
    <property type="match status" value="1"/>
</dbReference>